<feature type="domain" description="HD/PDEase" evidence="3">
    <location>
        <begin position="258"/>
        <end position="429"/>
    </location>
</feature>
<evidence type="ECO:0000256" key="2">
    <source>
        <dbReference type="SAM" id="Phobius"/>
    </source>
</evidence>
<dbReference type="Gene3D" id="1.10.3210.10">
    <property type="entry name" value="Hypothetical protein af1432"/>
    <property type="match status" value="1"/>
</dbReference>
<feature type="transmembrane region" description="Helical" evidence="2">
    <location>
        <begin position="99"/>
        <end position="118"/>
    </location>
</feature>
<dbReference type="NCBIfam" id="TIGR00277">
    <property type="entry name" value="HDIG"/>
    <property type="match status" value="1"/>
</dbReference>
<feature type="region of interest" description="Disordered" evidence="1">
    <location>
        <begin position="485"/>
        <end position="530"/>
    </location>
</feature>
<comment type="caution">
    <text evidence="4">The sequence shown here is derived from an EMBL/GenBank/DDBJ whole genome shotgun (WGS) entry which is preliminary data.</text>
</comment>
<evidence type="ECO:0000256" key="1">
    <source>
        <dbReference type="SAM" id="MobiDB-lite"/>
    </source>
</evidence>
<dbReference type="SUPFAM" id="SSF109604">
    <property type="entry name" value="HD-domain/PDEase-like"/>
    <property type="match status" value="1"/>
</dbReference>
<dbReference type="InterPro" id="IPR011621">
    <property type="entry name" value="Metal-dep_PHydrolase_7TM_intra"/>
</dbReference>
<protein>
    <recommendedName>
        <fullName evidence="3">HD/PDEase domain-containing protein</fullName>
    </recommendedName>
</protein>
<feature type="transmembrane region" description="Helical" evidence="2">
    <location>
        <begin position="9"/>
        <end position="31"/>
    </location>
</feature>
<keyword evidence="5" id="KW-1185">Reference proteome</keyword>
<feature type="compositionally biased region" description="Basic and acidic residues" evidence="1">
    <location>
        <begin position="485"/>
        <end position="494"/>
    </location>
</feature>
<dbReference type="EMBL" id="MQWA01000001">
    <property type="protein sequence ID" value="PQJ30420.1"/>
    <property type="molecule type" value="Genomic_DNA"/>
</dbReference>
<name>A0A2S7U787_9BACT</name>
<feature type="compositionally biased region" description="Basic and acidic residues" evidence="1">
    <location>
        <begin position="503"/>
        <end position="513"/>
    </location>
</feature>
<keyword evidence="2" id="KW-0812">Transmembrane</keyword>
<sequence length="530" mass="58412">MVGSIDRSVFFRVLLYLLFVVFSSVLVFTSVNGGERIITPMTAVFVNILMVSGLIVMFDMQHLHRVRNGRVCLVFGCILLHLAVIYFVSIFAPATESDVSYTLLMLPYAFAPLVNSVLLGRLSGMFTTYVVTMLGGLLAPAGYGMEYMVLSLITGVAVVILTKQVRRRGSLLRAGFYAGVAVLVLGVIFELIQIPVDSVAFQEMMKKALGALGVSLLIAMIVSGILPALESLFGITTDISWLEMSDLNHKLLRQMQLEAPGTFHHSLIVASLAEAAAEEVGANATMCRVCAYFHDIGKLKKPTYFIENQGEENPHDSLTPSMSALIIIAHVKDGVDLAIKKKLNPVIIDVIREHHGDSLVYYFYHKAREARRDAENKAGKGLENIEDLPDVDEKNFRYAGPRPRTPESGIISLADCVESASRSLTKPTAAKIGSLVNDIVAKRIAEGQMDDCGLTLKDLKKVRESFSKTLRSMLHSRIDYPKEADRKNDAELRMAGRPSSLQRKNENSLENRKSGKRTGKQTDKLDQSAK</sequence>
<gene>
    <name evidence="4" type="ORF">BSZ32_17625</name>
</gene>
<keyword evidence="2" id="KW-1133">Transmembrane helix</keyword>
<dbReference type="OrthoDB" id="9806952at2"/>
<feature type="transmembrane region" description="Helical" evidence="2">
    <location>
        <begin position="174"/>
        <end position="196"/>
    </location>
</feature>
<feature type="compositionally biased region" description="Basic and acidic residues" evidence="1">
    <location>
        <begin position="520"/>
        <end position="530"/>
    </location>
</feature>
<dbReference type="InterPro" id="IPR003607">
    <property type="entry name" value="HD/PDEase_dom"/>
</dbReference>
<organism evidence="4 5">
    <name type="scientific">Rubritalea profundi</name>
    <dbReference type="NCBI Taxonomy" id="1658618"/>
    <lineage>
        <taxon>Bacteria</taxon>
        <taxon>Pseudomonadati</taxon>
        <taxon>Verrucomicrobiota</taxon>
        <taxon>Verrucomicrobiia</taxon>
        <taxon>Verrucomicrobiales</taxon>
        <taxon>Rubritaleaceae</taxon>
        <taxon>Rubritalea</taxon>
    </lineage>
</organism>
<dbReference type="InterPro" id="IPR006675">
    <property type="entry name" value="HDIG_dom"/>
</dbReference>
<dbReference type="CDD" id="cd00077">
    <property type="entry name" value="HDc"/>
    <property type="match status" value="1"/>
</dbReference>
<feature type="transmembrane region" description="Helical" evidence="2">
    <location>
        <begin position="208"/>
        <end position="229"/>
    </location>
</feature>
<evidence type="ECO:0000259" key="3">
    <source>
        <dbReference type="SMART" id="SM00471"/>
    </source>
</evidence>
<reference evidence="4 5" key="1">
    <citation type="submission" date="2016-12" db="EMBL/GenBank/DDBJ databases">
        <title>Study of bacterial adaptation to deep sea.</title>
        <authorList>
            <person name="Song J."/>
            <person name="Yoshizawa S."/>
            <person name="Kogure K."/>
        </authorList>
    </citation>
    <scope>NUCLEOTIDE SEQUENCE [LARGE SCALE GENOMIC DNA]</scope>
    <source>
        <strain evidence="4 5">SAORIC-165</strain>
    </source>
</reference>
<dbReference type="Pfam" id="PF01966">
    <property type="entry name" value="HD"/>
    <property type="match status" value="1"/>
</dbReference>
<dbReference type="AlphaFoldDB" id="A0A2S7U787"/>
<dbReference type="SMART" id="SM00471">
    <property type="entry name" value="HDc"/>
    <property type="match status" value="1"/>
</dbReference>
<feature type="transmembrane region" description="Helical" evidence="2">
    <location>
        <begin position="37"/>
        <end position="59"/>
    </location>
</feature>
<dbReference type="PANTHER" id="PTHR36442:SF1">
    <property type="entry name" value="CYCLIC-DI-AMP PHOSPHODIESTERASE PGPH"/>
    <property type="match status" value="1"/>
</dbReference>
<accession>A0A2S7U787</accession>
<feature type="transmembrane region" description="Helical" evidence="2">
    <location>
        <begin position="71"/>
        <end position="93"/>
    </location>
</feature>
<evidence type="ECO:0000313" key="4">
    <source>
        <dbReference type="EMBL" id="PQJ30420.1"/>
    </source>
</evidence>
<keyword evidence="2" id="KW-0472">Membrane</keyword>
<proteinExistence type="predicted"/>
<dbReference type="InterPro" id="IPR052722">
    <property type="entry name" value="PgpH_phosphodiesterase"/>
</dbReference>
<dbReference type="Pfam" id="PF07698">
    <property type="entry name" value="7TM-7TMR_HD"/>
    <property type="match status" value="1"/>
</dbReference>
<dbReference type="PANTHER" id="PTHR36442">
    <property type="entry name" value="CYCLIC-DI-AMP PHOSPHODIESTERASE PGPH"/>
    <property type="match status" value="1"/>
</dbReference>
<feature type="transmembrane region" description="Helical" evidence="2">
    <location>
        <begin position="147"/>
        <end position="162"/>
    </location>
</feature>
<dbReference type="Proteomes" id="UP000239907">
    <property type="component" value="Unassembled WGS sequence"/>
</dbReference>
<dbReference type="InterPro" id="IPR006674">
    <property type="entry name" value="HD_domain"/>
</dbReference>
<evidence type="ECO:0000313" key="5">
    <source>
        <dbReference type="Proteomes" id="UP000239907"/>
    </source>
</evidence>